<accession>A0ABQ7KAJ5</accession>
<organism evidence="2 3">
    <name type="scientific">Linnemannia gamsii</name>
    <dbReference type="NCBI Taxonomy" id="64522"/>
    <lineage>
        <taxon>Eukaryota</taxon>
        <taxon>Fungi</taxon>
        <taxon>Fungi incertae sedis</taxon>
        <taxon>Mucoromycota</taxon>
        <taxon>Mortierellomycotina</taxon>
        <taxon>Mortierellomycetes</taxon>
        <taxon>Mortierellales</taxon>
        <taxon>Mortierellaceae</taxon>
        <taxon>Linnemannia</taxon>
    </lineage>
</organism>
<evidence type="ECO:0000256" key="1">
    <source>
        <dbReference type="SAM" id="SignalP"/>
    </source>
</evidence>
<dbReference type="PROSITE" id="PS50231">
    <property type="entry name" value="RICIN_B_LECTIN"/>
    <property type="match status" value="1"/>
</dbReference>
<protein>
    <submittedName>
        <fullName evidence="2">Uncharacterized protein</fullName>
    </submittedName>
</protein>
<reference evidence="2 3" key="1">
    <citation type="journal article" date="2020" name="Fungal Divers.">
        <title>Resolving the Mortierellaceae phylogeny through synthesis of multi-gene phylogenetics and phylogenomics.</title>
        <authorList>
            <person name="Vandepol N."/>
            <person name="Liber J."/>
            <person name="Desiro A."/>
            <person name="Na H."/>
            <person name="Kennedy M."/>
            <person name="Barry K."/>
            <person name="Grigoriev I.V."/>
            <person name="Miller A.N."/>
            <person name="O'Donnell K."/>
            <person name="Stajich J.E."/>
            <person name="Bonito G."/>
        </authorList>
    </citation>
    <scope>NUCLEOTIDE SEQUENCE [LARGE SCALE GENOMIC DNA]</scope>
    <source>
        <strain evidence="2 3">AD045</strain>
    </source>
</reference>
<dbReference type="Gene3D" id="2.80.10.50">
    <property type="match status" value="1"/>
</dbReference>
<proteinExistence type="predicted"/>
<keyword evidence="1" id="KW-0732">Signal</keyword>
<name>A0ABQ7KAJ5_9FUNG</name>
<dbReference type="InterPro" id="IPR035992">
    <property type="entry name" value="Ricin_B-like_lectins"/>
</dbReference>
<comment type="caution">
    <text evidence="2">The sequence shown here is derived from an EMBL/GenBank/DDBJ whole genome shotgun (WGS) entry which is preliminary data.</text>
</comment>
<evidence type="ECO:0000313" key="2">
    <source>
        <dbReference type="EMBL" id="KAG0294297.1"/>
    </source>
</evidence>
<dbReference type="CDD" id="cd00161">
    <property type="entry name" value="beta-trefoil_Ricin-like"/>
    <property type="match status" value="1"/>
</dbReference>
<dbReference type="SUPFAM" id="SSF50370">
    <property type="entry name" value="Ricin B-like lectins"/>
    <property type="match status" value="1"/>
</dbReference>
<dbReference type="Proteomes" id="UP001194696">
    <property type="component" value="Unassembled WGS sequence"/>
</dbReference>
<dbReference type="EMBL" id="JAAAIM010000124">
    <property type="protein sequence ID" value="KAG0294297.1"/>
    <property type="molecule type" value="Genomic_DNA"/>
</dbReference>
<feature type="chain" id="PRO_5046339654" evidence="1">
    <location>
        <begin position="19"/>
        <end position="164"/>
    </location>
</feature>
<evidence type="ECO:0000313" key="3">
    <source>
        <dbReference type="Proteomes" id="UP001194696"/>
    </source>
</evidence>
<sequence>MHFTSALALLSVAAVVSADQIRSNTNGLCLDVPDGVNGPNKIRLTDCCKAKHSNWTIVANPKNVNEVMIRHTEGITDNNNNGWCVDHYPDRTGPNPTLWECNYEFSQYFTRDPNTVLGADSFVKRNKLHELAVLPGDGANSLANFGPIEPATAKRVHFEWTIVK</sequence>
<gene>
    <name evidence="2" type="ORF">BGZ96_001448</name>
</gene>
<keyword evidence="3" id="KW-1185">Reference proteome</keyword>
<feature type="signal peptide" evidence="1">
    <location>
        <begin position="1"/>
        <end position="18"/>
    </location>
</feature>